<reference evidence="3" key="1">
    <citation type="submission" date="2017-04" db="EMBL/GenBank/DDBJ databases">
        <authorList>
            <person name="Varghese N."/>
            <person name="Submissions S."/>
        </authorList>
    </citation>
    <scope>NUCLEOTIDE SEQUENCE [LARGE SCALE GENOMIC DNA]</scope>
    <source>
        <strain evidence="3">NIO-1021</strain>
    </source>
</reference>
<dbReference type="Proteomes" id="UP000192929">
    <property type="component" value="Unassembled WGS sequence"/>
</dbReference>
<sequence length="376" mass="41767">MHEALTREEWSRRAHAHAERVAPHTRPFLDRRSRGEKHPVEDFLFTYYTLSPAQFTRWHPGPGVILLDAPEREGWKHYRPATTAELEAAGVGEGVSGVVVAVEEFVAERGTAVRFTREILANTLARSGTFDCFGLHEWAMAYRAQSNGVRHEDAPLRLGASGTDDVVEAHRIRCSHFDAFRFFQPQAVERNELQPTRESQRRMEQPGCLHASMDLYKWAYKLLPAVDSDLLADCFDLAWDVRVTDMEASPYDLTEWGYEPVRIETPEGKAEYVRRQRAFAQRGHRLRERLAAAVERLLDGVDDAAAPLDSAGSAPRSRRSDDAAVPVRAAGHDGATRQSGAGGHIGAMAQTGAVGRDGASGVVMQGRTARTRGDRS</sequence>
<dbReference type="AlphaFoldDB" id="A0A1X7DVE3"/>
<feature type="region of interest" description="Disordered" evidence="1">
    <location>
        <begin position="305"/>
        <end position="325"/>
    </location>
</feature>
<evidence type="ECO:0008006" key="4">
    <source>
        <dbReference type="Google" id="ProtNLM"/>
    </source>
</evidence>
<protein>
    <recommendedName>
        <fullName evidence="4">3-methyladenine DNA glycosylase</fullName>
    </recommendedName>
</protein>
<evidence type="ECO:0000313" key="2">
    <source>
        <dbReference type="EMBL" id="SMF22345.1"/>
    </source>
</evidence>
<dbReference type="EMBL" id="FXAC01000016">
    <property type="protein sequence ID" value="SMF22345.1"/>
    <property type="molecule type" value="Genomic_DNA"/>
</dbReference>
<feature type="region of interest" description="Disordered" evidence="1">
    <location>
        <begin position="350"/>
        <end position="376"/>
    </location>
</feature>
<evidence type="ECO:0000256" key="1">
    <source>
        <dbReference type="SAM" id="MobiDB-lite"/>
    </source>
</evidence>
<keyword evidence="3" id="KW-1185">Reference proteome</keyword>
<proteinExistence type="predicted"/>
<gene>
    <name evidence="2" type="ORF">SAMN06296028_1165</name>
</gene>
<organism evidence="2 3">
    <name type="scientific">Kocuria marina subsp. indica</name>
    <dbReference type="NCBI Taxonomy" id="1049583"/>
    <lineage>
        <taxon>Bacteria</taxon>
        <taxon>Bacillati</taxon>
        <taxon>Actinomycetota</taxon>
        <taxon>Actinomycetes</taxon>
        <taxon>Micrococcales</taxon>
        <taxon>Micrococcaceae</taxon>
        <taxon>Kocuria</taxon>
    </lineage>
</organism>
<feature type="region of interest" description="Disordered" evidence="1">
    <location>
        <begin position="1"/>
        <end position="32"/>
    </location>
</feature>
<name>A0A1X7DVE3_9MICC</name>
<evidence type="ECO:0000313" key="3">
    <source>
        <dbReference type="Proteomes" id="UP000192929"/>
    </source>
</evidence>
<accession>A0A1X7DVE3</accession>